<evidence type="ECO:0000259" key="1">
    <source>
        <dbReference type="PROSITE" id="PS51833"/>
    </source>
</evidence>
<sequence>MLNIDEKTLAELRSGFNLPAKPEILEHIQNELNSDEPELNRVANIISQDVATSAAVLKVINSPAYGMSRTVSDIKQAVMFLGLNSITQIVTGYLLKEAFDQSLCCISLERFWDNAIDISQIAMLIGKRVRANVPVENLQLLGLFHDAGIPAMAMRYDNYKEVMTRAIQRPEYTLACYEEQLYPTNHAVVGYYLASSWNIPKPMCQIILRHHDPLYLDEAHDESEQQAFAILKLAENLAFEGKYFRNCADWHAFKDKIMIVLNIHDDEYVDIKEDIEEFLISGN</sequence>
<dbReference type="PROSITE" id="PS51833">
    <property type="entry name" value="HDOD"/>
    <property type="match status" value="1"/>
</dbReference>
<keyword evidence="3" id="KW-1185">Reference proteome</keyword>
<name>A0A0F4QJE7_9GAMM</name>
<dbReference type="SUPFAM" id="SSF109604">
    <property type="entry name" value="HD-domain/PDEase-like"/>
    <property type="match status" value="1"/>
</dbReference>
<evidence type="ECO:0000313" key="3">
    <source>
        <dbReference type="Proteomes" id="UP000033452"/>
    </source>
</evidence>
<accession>A0A0F4QJE7</accession>
<dbReference type="PANTHER" id="PTHR33525:SF6">
    <property type="entry name" value="HDOD DOMAIN-CONTAINING PROTEIN"/>
    <property type="match status" value="1"/>
</dbReference>
<evidence type="ECO:0000313" key="2">
    <source>
        <dbReference type="EMBL" id="KJZ07756.1"/>
    </source>
</evidence>
<feature type="domain" description="HDOD" evidence="1">
    <location>
        <begin position="18"/>
        <end position="213"/>
    </location>
</feature>
<dbReference type="Pfam" id="PF08668">
    <property type="entry name" value="HDOD"/>
    <property type="match status" value="1"/>
</dbReference>
<dbReference type="PANTHER" id="PTHR33525">
    <property type="match status" value="1"/>
</dbReference>
<dbReference type="Proteomes" id="UP000033452">
    <property type="component" value="Unassembled WGS sequence"/>
</dbReference>
<dbReference type="AlphaFoldDB" id="A0A0F4QJE7"/>
<dbReference type="InterPro" id="IPR052340">
    <property type="entry name" value="RNase_Y/CdgJ"/>
</dbReference>
<dbReference type="InterPro" id="IPR013976">
    <property type="entry name" value="HDOD"/>
</dbReference>
<dbReference type="EMBL" id="JXYA01000032">
    <property type="protein sequence ID" value="KJZ07756.1"/>
    <property type="molecule type" value="Genomic_DNA"/>
</dbReference>
<dbReference type="Gene3D" id="1.10.3210.10">
    <property type="entry name" value="Hypothetical protein af1432"/>
    <property type="match status" value="1"/>
</dbReference>
<comment type="caution">
    <text evidence="2">The sequence shown here is derived from an EMBL/GenBank/DDBJ whole genome shotgun (WGS) entry which is preliminary data.</text>
</comment>
<protein>
    <recommendedName>
        <fullName evidence="1">HDOD domain-containing protein</fullName>
    </recommendedName>
</protein>
<proteinExistence type="predicted"/>
<dbReference type="OrthoDB" id="9784953at2"/>
<dbReference type="RefSeq" id="WP_046005749.1">
    <property type="nucleotide sequence ID" value="NZ_JXYA01000032.1"/>
</dbReference>
<gene>
    <name evidence="2" type="ORF">TW77_14310</name>
</gene>
<reference evidence="2 3" key="1">
    <citation type="journal article" date="2015" name="BMC Genomics">
        <title>Genome mining reveals unlocked bioactive potential of marine Gram-negative bacteria.</title>
        <authorList>
            <person name="Machado H."/>
            <person name="Sonnenschein E.C."/>
            <person name="Melchiorsen J."/>
            <person name="Gram L."/>
        </authorList>
    </citation>
    <scope>NUCLEOTIDE SEQUENCE [LARGE SCALE GENOMIC DNA]</scope>
    <source>
        <strain evidence="2 3">S2471</strain>
    </source>
</reference>
<dbReference type="PATRIC" id="fig|43658.5.peg.3028"/>
<organism evidence="2 3">
    <name type="scientific">Pseudoalteromonas rubra</name>
    <dbReference type="NCBI Taxonomy" id="43658"/>
    <lineage>
        <taxon>Bacteria</taxon>
        <taxon>Pseudomonadati</taxon>
        <taxon>Pseudomonadota</taxon>
        <taxon>Gammaproteobacteria</taxon>
        <taxon>Alteromonadales</taxon>
        <taxon>Pseudoalteromonadaceae</taxon>
        <taxon>Pseudoalteromonas</taxon>
    </lineage>
</organism>